<dbReference type="Pfam" id="PF12796">
    <property type="entry name" value="Ank_2"/>
    <property type="match status" value="1"/>
</dbReference>
<keyword evidence="4 10" id="KW-0863">Zinc-finger</keyword>
<evidence type="ECO:0000256" key="7">
    <source>
        <dbReference type="ARBA" id="ARBA00023069"/>
    </source>
</evidence>
<evidence type="ECO:0000259" key="12">
    <source>
        <dbReference type="PROSITE" id="PS50865"/>
    </source>
</evidence>
<dbReference type="SMART" id="SM00248">
    <property type="entry name" value="ANK"/>
    <property type="match status" value="3"/>
</dbReference>
<keyword evidence="7" id="KW-0969">Cilium</keyword>
<gene>
    <name evidence="13" type="ORF">O3P69_020779</name>
</gene>
<dbReference type="Gene3D" id="6.10.140.2220">
    <property type="match status" value="1"/>
</dbReference>
<feature type="region of interest" description="Disordered" evidence="11">
    <location>
        <begin position="377"/>
        <end position="421"/>
    </location>
</feature>
<dbReference type="AlphaFoldDB" id="A0AAW0TNN0"/>
<dbReference type="Gene3D" id="1.25.40.20">
    <property type="entry name" value="Ankyrin repeat-containing domain"/>
    <property type="match status" value="1"/>
</dbReference>
<dbReference type="InterPro" id="IPR002893">
    <property type="entry name" value="Znf_MYND"/>
</dbReference>
<dbReference type="PROSITE" id="PS50865">
    <property type="entry name" value="ZF_MYND_2"/>
    <property type="match status" value="1"/>
</dbReference>
<dbReference type="Pfam" id="PF01753">
    <property type="entry name" value="zf-MYND"/>
    <property type="match status" value="1"/>
</dbReference>
<feature type="repeat" description="ANK" evidence="9">
    <location>
        <begin position="42"/>
        <end position="74"/>
    </location>
</feature>
<evidence type="ECO:0000256" key="10">
    <source>
        <dbReference type="PROSITE-ProRule" id="PRU00134"/>
    </source>
</evidence>
<evidence type="ECO:0000256" key="1">
    <source>
        <dbReference type="ARBA" id="ARBA00004138"/>
    </source>
</evidence>
<organism evidence="13 14">
    <name type="scientific">Scylla paramamosain</name>
    <name type="common">Mud crab</name>
    <dbReference type="NCBI Taxonomy" id="85552"/>
    <lineage>
        <taxon>Eukaryota</taxon>
        <taxon>Metazoa</taxon>
        <taxon>Ecdysozoa</taxon>
        <taxon>Arthropoda</taxon>
        <taxon>Crustacea</taxon>
        <taxon>Multicrustacea</taxon>
        <taxon>Malacostraca</taxon>
        <taxon>Eumalacostraca</taxon>
        <taxon>Eucarida</taxon>
        <taxon>Decapoda</taxon>
        <taxon>Pleocyemata</taxon>
        <taxon>Brachyura</taxon>
        <taxon>Eubrachyura</taxon>
        <taxon>Portunoidea</taxon>
        <taxon>Portunidae</taxon>
        <taxon>Portuninae</taxon>
        <taxon>Scylla</taxon>
    </lineage>
</organism>
<keyword evidence="3" id="KW-0677">Repeat</keyword>
<evidence type="ECO:0000256" key="5">
    <source>
        <dbReference type="ARBA" id="ARBA00022833"/>
    </source>
</evidence>
<feature type="domain" description="MYND-type" evidence="12">
    <location>
        <begin position="324"/>
        <end position="363"/>
    </location>
</feature>
<accession>A0AAW0TNN0</accession>
<evidence type="ECO:0000256" key="2">
    <source>
        <dbReference type="ARBA" id="ARBA00022723"/>
    </source>
</evidence>
<proteinExistence type="predicted"/>
<evidence type="ECO:0000313" key="14">
    <source>
        <dbReference type="Proteomes" id="UP001487740"/>
    </source>
</evidence>
<evidence type="ECO:0000256" key="6">
    <source>
        <dbReference type="ARBA" id="ARBA00023043"/>
    </source>
</evidence>
<dbReference type="PANTHER" id="PTHR24150">
    <property type="entry name" value="ANKYRIN REPEAT AND MYND DOMAIN-CONTAINING PROTEIN 2"/>
    <property type="match status" value="1"/>
</dbReference>
<keyword evidence="2" id="KW-0479">Metal-binding</keyword>
<keyword evidence="6 9" id="KW-0040">ANK repeat</keyword>
<dbReference type="Proteomes" id="UP001487740">
    <property type="component" value="Unassembled WGS sequence"/>
</dbReference>
<feature type="compositionally biased region" description="Basic and acidic residues" evidence="11">
    <location>
        <begin position="399"/>
        <end position="411"/>
    </location>
</feature>
<dbReference type="GO" id="GO:0005929">
    <property type="term" value="C:cilium"/>
    <property type="evidence" value="ECO:0007669"/>
    <property type="project" value="UniProtKB-SubCell"/>
</dbReference>
<dbReference type="InterPro" id="IPR002110">
    <property type="entry name" value="Ankyrin_rpt"/>
</dbReference>
<evidence type="ECO:0000256" key="8">
    <source>
        <dbReference type="ARBA" id="ARBA00023273"/>
    </source>
</evidence>
<feature type="compositionally biased region" description="Basic and acidic residues" evidence="11">
    <location>
        <begin position="377"/>
        <end position="392"/>
    </location>
</feature>
<keyword evidence="5" id="KW-0862">Zinc</keyword>
<dbReference type="PROSITE" id="PS50088">
    <property type="entry name" value="ANK_REPEAT"/>
    <property type="match status" value="2"/>
</dbReference>
<sequence length="421" mass="47416">MTDSAPAPPPELIQLVTLGEDVTSIRNLLLKGEAKVNDTDSSGMTALHHAAYKGNADLCKMLIDHGGDVNSDSHDHRYSPLHFAALSGNVEAVQHLLTAGARTYHTNTLGRTATQMAAFVGNHAVVALINNYVPMCDVTQYTQPSGLEKEAKLPSSAAKAVYDLIMQVNLHPVRIALIVGASDILQVNINKAWRLLEHMCEKESKRSENVNEVICMKFHYLAYVLKTLEKELKKMDLETQKKTDTCIFESIIRKWLRSRSSDGVEEHLEYYIRDAIKAFPWVEMPLFIQLVRNMSGNHLGDTSSLCILSGCINGQRAFQDDKACSTCGHEMSKDLKKCSKCKMVQYCDKCCQKLHWPIHKKFCDKLCVEYQKQEKKLQEERRKEEEEKESKKASATADIEEKKDEDHDKDLASQAKSINVS</sequence>
<dbReference type="PROSITE" id="PS01360">
    <property type="entry name" value="ZF_MYND_1"/>
    <property type="match status" value="1"/>
</dbReference>
<dbReference type="GO" id="GO:0008270">
    <property type="term" value="F:zinc ion binding"/>
    <property type="evidence" value="ECO:0007669"/>
    <property type="project" value="UniProtKB-KW"/>
</dbReference>
<dbReference type="EMBL" id="JARAKH010000028">
    <property type="protein sequence ID" value="KAK8389041.1"/>
    <property type="molecule type" value="Genomic_DNA"/>
</dbReference>
<dbReference type="PANTHER" id="PTHR24150:SF8">
    <property type="entry name" value="ANKYRIN REPEAT AND MYND DOMAIN-CONTAINING PROTEIN 2"/>
    <property type="match status" value="1"/>
</dbReference>
<name>A0AAW0TNN0_SCYPA</name>
<keyword evidence="14" id="KW-1185">Reference proteome</keyword>
<dbReference type="SUPFAM" id="SSF144232">
    <property type="entry name" value="HIT/MYND zinc finger-like"/>
    <property type="match status" value="1"/>
</dbReference>
<evidence type="ECO:0000256" key="4">
    <source>
        <dbReference type="ARBA" id="ARBA00022771"/>
    </source>
</evidence>
<reference evidence="13 14" key="1">
    <citation type="submission" date="2023-03" db="EMBL/GenBank/DDBJ databases">
        <title>High-quality genome of Scylla paramamosain provides insights in environmental adaptation.</title>
        <authorList>
            <person name="Zhang L."/>
        </authorList>
    </citation>
    <scope>NUCLEOTIDE SEQUENCE [LARGE SCALE GENOMIC DNA]</scope>
    <source>
        <strain evidence="13">LZ_2023a</strain>
        <tissue evidence="13">Muscle</tissue>
    </source>
</reference>
<dbReference type="InterPro" id="IPR052452">
    <property type="entry name" value="Ankyrin-MYND_dom_contain_2"/>
</dbReference>
<comment type="caution">
    <text evidence="13">The sequence shown here is derived from an EMBL/GenBank/DDBJ whole genome shotgun (WGS) entry which is preliminary data.</text>
</comment>
<evidence type="ECO:0000256" key="9">
    <source>
        <dbReference type="PROSITE-ProRule" id="PRU00023"/>
    </source>
</evidence>
<dbReference type="InterPro" id="IPR036770">
    <property type="entry name" value="Ankyrin_rpt-contain_sf"/>
</dbReference>
<comment type="subcellular location">
    <subcellularLocation>
        <location evidence="1">Cell projection</location>
        <location evidence="1">Cilium</location>
    </subcellularLocation>
</comment>
<evidence type="ECO:0000256" key="11">
    <source>
        <dbReference type="SAM" id="MobiDB-lite"/>
    </source>
</evidence>
<evidence type="ECO:0000256" key="3">
    <source>
        <dbReference type="ARBA" id="ARBA00022737"/>
    </source>
</evidence>
<dbReference type="PROSITE" id="PS50297">
    <property type="entry name" value="ANK_REP_REGION"/>
    <property type="match status" value="2"/>
</dbReference>
<protein>
    <recommendedName>
        <fullName evidence="12">MYND-type domain-containing protein</fullName>
    </recommendedName>
</protein>
<dbReference type="SUPFAM" id="SSF48403">
    <property type="entry name" value="Ankyrin repeat"/>
    <property type="match status" value="1"/>
</dbReference>
<feature type="repeat" description="ANK" evidence="9">
    <location>
        <begin position="76"/>
        <end position="108"/>
    </location>
</feature>
<evidence type="ECO:0000313" key="13">
    <source>
        <dbReference type="EMBL" id="KAK8389041.1"/>
    </source>
</evidence>
<keyword evidence="8" id="KW-0966">Cell projection</keyword>